<evidence type="ECO:0000256" key="2">
    <source>
        <dbReference type="ARBA" id="ARBA00012400"/>
    </source>
</evidence>
<organism evidence="7 8">
    <name type="scientific">Candidatus Lachnoclostridium stercoravium</name>
    <dbReference type="NCBI Taxonomy" id="2838633"/>
    <lineage>
        <taxon>Bacteria</taxon>
        <taxon>Bacillati</taxon>
        <taxon>Bacillota</taxon>
        <taxon>Clostridia</taxon>
        <taxon>Lachnospirales</taxon>
        <taxon>Lachnospiraceae</taxon>
    </lineage>
</organism>
<keyword evidence="5" id="KW-0627">Porphyrin biosynthesis</keyword>
<dbReference type="GO" id="GO:0019354">
    <property type="term" value="P:siroheme biosynthetic process"/>
    <property type="evidence" value="ECO:0007669"/>
    <property type="project" value="InterPro"/>
</dbReference>
<comment type="pathway">
    <text evidence="1">Porphyrin-containing compound metabolism; siroheme biosynthesis; sirohydrochlorin from precorrin-2: step 1/1.</text>
</comment>
<comment type="catalytic activity">
    <reaction evidence="6">
        <text>precorrin-2 + NAD(+) = sirohydrochlorin + NADH + 2 H(+)</text>
        <dbReference type="Rhea" id="RHEA:15613"/>
        <dbReference type="ChEBI" id="CHEBI:15378"/>
        <dbReference type="ChEBI" id="CHEBI:57540"/>
        <dbReference type="ChEBI" id="CHEBI:57945"/>
        <dbReference type="ChEBI" id="CHEBI:58351"/>
        <dbReference type="ChEBI" id="CHEBI:58827"/>
        <dbReference type="EC" id="1.3.1.76"/>
    </reaction>
</comment>
<dbReference type="PANTHER" id="PTHR35330:SF1">
    <property type="entry name" value="SIROHEME BIOSYNTHESIS PROTEIN MET8"/>
    <property type="match status" value="1"/>
</dbReference>
<evidence type="ECO:0000256" key="1">
    <source>
        <dbReference type="ARBA" id="ARBA00005010"/>
    </source>
</evidence>
<dbReference type="Proteomes" id="UP000823900">
    <property type="component" value="Unassembled WGS sequence"/>
</dbReference>
<comment type="caution">
    <text evidence="7">The sequence shown here is derived from an EMBL/GenBank/DDBJ whole genome shotgun (WGS) entry which is preliminary data.</text>
</comment>
<dbReference type="NCBIfam" id="TIGR01470">
    <property type="entry name" value="cysG_Nterm"/>
    <property type="match status" value="1"/>
</dbReference>
<dbReference type="PANTHER" id="PTHR35330">
    <property type="entry name" value="SIROHEME BIOSYNTHESIS PROTEIN MET8"/>
    <property type="match status" value="1"/>
</dbReference>
<evidence type="ECO:0000256" key="5">
    <source>
        <dbReference type="ARBA" id="ARBA00023244"/>
    </source>
</evidence>
<dbReference type="Pfam" id="PF13241">
    <property type="entry name" value="NAD_binding_7"/>
    <property type="match status" value="1"/>
</dbReference>
<dbReference type="EC" id="1.3.1.76" evidence="2"/>
<dbReference type="EMBL" id="DWZA01000011">
    <property type="protein sequence ID" value="HJA70178.1"/>
    <property type="molecule type" value="Genomic_DNA"/>
</dbReference>
<dbReference type="Gene3D" id="3.40.50.720">
    <property type="entry name" value="NAD(P)-binding Rossmann-like Domain"/>
    <property type="match status" value="1"/>
</dbReference>
<dbReference type="InterPro" id="IPR028161">
    <property type="entry name" value="Met8-like"/>
</dbReference>
<name>A0A9D2KM31_9FIRM</name>
<protein>
    <recommendedName>
        <fullName evidence="2">precorrin-2 dehydrogenase</fullName>
        <ecNumber evidence="2">1.3.1.76</ecNumber>
    </recommendedName>
</protein>
<reference evidence="7" key="1">
    <citation type="journal article" date="2021" name="PeerJ">
        <title>Extensive microbial diversity within the chicken gut microbiome revealed by metagenomics and culture.</title>
        <authorList>
            <person name="Gilroy R."/>
            <person name="Ravi A."/>
            <person name="Getino M."/>
            <person name="Pursley I."/>
            <person name="Horton D.L."/>
            <person name="Alikhan N.F."/>
            <person name="Baker D."/>
            <person name="Gharbi K."/>
            <person name="Hall N."/>
            <person name="Watson M."/>
            <person name="Adriaenssens E.M."/>
            <person name="Foster-Nyarko E."/>
            <person name="Jarju S."/>
            <person name="Secka A."/>
            <person name="Antonio M."/>
            <person name="Oren A."/>
            <person name="Chaudhuri R.R."/>
            <person name="La Ragione R."/>
            <person name="Hildebrand F."/>
            <person name="Pallen M.J."/>
        </authorList>
    </citation>
    <scope>NUCLEOTIDE SEQUENCE</scope>
    <source>
        <strain evidence="7">CHK178-16964</strain>
    </source>
</reference>
<accession>A0A9D2KM31</accession>
<evidence type="ECO:0000256" key="6">
    <source>
        <dbReference type="ARBA" id="ARBA00047561"/>
    </source>
</evidence>
<sequence length="169" mass="18399">MSGGKKQYFPLFIDMAGKTVVFVGGGKVAARRIQSLLSVLEKTSAVPSKEMLQVVVVAPEVEKTVERYGEEGLLLWIKREFQLQDVDGADLVIAAADEKEINSLAAELCRRKGIPVNDAGNKENCDFYFPGIAVKGDLVAAVTASGRDHARTKKAAEDVRKLFEKEGET</sequence>
<dbReference type="SUPFAM" id="SSF51735">
    <property type="entry name" value="NAD(P)-binding Rossmann-fold domains"/>
    <property type="match status" value="1"/>
</dbReference>
<keyword evidence="4" id="KW-0520">NAD</keyword>
<reference evidence="7" key="2">
    <citation type="submission" date="2021-04" db="EMBL/GenBank/DDBJ databases">
        <authorList>
            <person name="Gilroy R."/>
        </authorList>
    </citation>
    <scope>NUCLEOTIDE SEQUENCE</scope>
    <source>
        <strain evidence="7">CHK178-16964</strain>
    </source>
</reference>
<dbReference type="AlphaFoldDB" id="A0A9D2KM31"/>
<dbReference type="GO" id="GO:0004325">
    <property type="term" value="F:ferrochelatase activity"/>
    <property type="evidence" value="ECO:0007669"/>
    <property type="project" value="InterPro"/>
</dbReference>
<evidence type="ECO:0000256" key="4">
    <source>
        <dbReference type="ARBA" id="ARBA00023027"/>
    </source>
</evidence>
<dbReference type="InterPro" id="IPR036291">
    <property type="entry name" value="NAD(P)-bd_dom_sf"/>
</dbReference>
<dbReference type="InterPro" id="IPR006367">
    <property type="entry name" value="Sirohaem_synthase_N"/>
</dbReference>
<gene>
    <name evidence="7" type="ORF">IAA07_01190</name>
</gene>
<evidence type="ECO:0000313" key="8">
    <source>
        <dbReference type="Proteomes" id="UP000823900"/>
    </source>
</evidence>
<evidence type="ECO:0000313" key="7">
    <source>
        <dbReference type="EMBL" id="HJA70178.1"/>
    </source>
</evidence>
<proteinExistence type="predicted"/>
<dbReference type="GO" id="GO:0043115">
    <property type="term" value="F:precorrin-2 dehydrogenase activity"/>
    <property type="evidence" value="ECO:0007669"/>
    <property type="project" value="UniProtKB-EC"/>
</dbReference>
<keyword evidence="3" id="KW-0560">Oxidoreductase</keyword>
<evidence type="ECO:0000256" key="3">
    <source>
        <dbReference type="ARBA" id="ARBA00023002"/>
    </source>
</evidence>